<evidence type="ECO:0000256" key="6">
    <source>
        <dbReference type="RuleBase" id="RU367087"/>
    </source>
</evidence>
<gene>
    <name evidence="8" type="primary">101742888</name>
</gene>
<dbReference type="InterPro" id="IPR029063">
    <property type="entry name" value="SAM-dependent_MTases_sf"/>
</dbReference>
<keyword evidence="2 6" id="KW-0489">Methyltransferase</keyword>
<dbReference type="PANTHER" id="PTHR12315:SF1">
    <property type="entry name" value="RNA 5'-MONOPHOSPHATE METHYLTRANSFERASE"/>
    <property type="match status" value="1"/>
</dbReference>
<dbReference type="AlphaFoldDB" id="A0A8R1WKC0"/>
<evidence type="ECO:0000256" key="5">
    <source>
        <dbReference type="PROSITE-ProRule" id="PRU00848"/>
    </source>
</evidence>
<dbReference type="CDD" id="cd02440">
    <property type="entry name" value="AdoMet_MTases"/>
    <property type="match status" value="1"/>
</dbReference>
<evidence type="ECO:0000259" key="7">
    <source>
        <dbReference type="PROSITE" id="PS51515"/>
    </source>
</evidence>
<dbReference type="SUPFAM" id="SSF53335">
    <property type="entry name" value="S-adenosyl-L-methionine-dependent methyltransferases"/>
    <property type="match status" value="1"/>
</dbReference>
<dbReference type="PROSITE" id="PS51515">
    <property type="entry name" value="BIN3_SAM"/>
    <property type="match status" value="1"/>
</dbReference>
<dbReference type="KEGG" id="bmor:101742888"/>
<dbReference type="EC" id="2.1.1.-" evidence="6"/>
<dbReference type="GO" id="GO:0005737">
    <property type="term" value="C:cytoplasm"/>
    <property type="evidence" value="ECO:0007669"/>
    <property type="project" value="TreeGrafter"/>
</dbReference>
<name>A0A8R1WKC0_BOMMO</name>
<keyword evidence="9" id="KW-1185">Reference proteome</keyword>
<evidence type="ECO:0000256" key="4">
    <source>
        <dbReference type="ARBA" id="ARBA00022691"/>
    </source>
</evidence>
<evidence type="ECO:0000256" key="3">
    <source>
        <dbReference type="ARBA" id="ARBA00022679"/>
    </source>
</evidence>
<evidence type="ECO:0000313" key="8">
    <source>
        <dbReference type="EnsemblMetazoa" id="XP_004927023.1"/>
    </source>
</evidence>
<sequence length="247" mass="29098">MKERTKDLDYFGSDPGAVKFGNFINYYSFHNVAERINNLHPNMFPTLTEDIYCLDIGCNTGDLTRELYKLLKNLYPQCMLHILAVDIDSVLINRAQESNTERNIEYTTANVMEKSDRDSINEYLKKNGRSMFDITFCFSVSMWIHLNNGDNGLREFLEHIKTISKSIIIEPQPWKCYRQAQKRIKKTGNTFQLYDTLKIRSQVDIFIESILKEHTHIKVYESQNSSWNRKIQSYKLNIQTNEKKELI</sequence>
<evidence type="ECO:0000256" key="1">
    <source>
        <dbReference type="ARBA" id="ARBA00008361"/>
    </source>
</evidence>
<dbReference type="SMR" id="A0A8R1WKC0"/>
<keyword evidence="3 6" id="KW-0808">Transferase</keyword>
<dbReference type="OrthoDB" id="273070at2759"/>
<dbReference type="InterPro" id="IPR010675">
    <property type="entry name" value="Bin3_C"/>
</dbReference>
<dbReference type="GO" id="GO:0008173">
    <property type="term" value="F:RNA methyltransferase activity"/>
    <property type="evidence" value="ECO:0007669"/>
    <property type="project" value="UniProtKB-UniRule"/>
</dbReference>
<dbReference type="Pfam" id="PF06859">
    <property type="entry name" value="Bin3"/>
    <property type="match status" value="1"/>
</dbReference>
<dbReference type="GO" id="GO:2000632">
    <property type="term" value="P:negative regulation of pre-miRNA processing"/>
    <property type="evidence" value="ECO:0007669"/>
    <property type="project" value="TreeGrafter"/>
</dbReference>
<reference evidence="8" key="2">
    <citation type="submission" date="2022-06" db="UniProtKB">
        <authorList>
            <consortium name="EnsemblMetazoa"/>
        </authorList>
    </citation>
    <scope>IDENTIFICATION</scope>
    <source>
        <strain evidence="8">p50T (Dazao)</strain>
    </source>
</reference>
<reference evidence="9" key="1">
    <citation type="journal article" date="2008" name="Insect Biochem. Mol. Biol.">
        <title>The genome of a lepidopteran model insect, the silkworm Bombyx mori.</title>
        <authorList>
            <consortium name="International Silkworm Genome Consortium"/>
        </authorList>
    </citation>
    <scope>NUCLEOTIDE SEQUENCE [LARGE SCALE GENOMIC DNA]</scope>
    <source>
        <strain evidence="9">p50T</strain>
    </source>
</reference>
<evidence type="ECO:0000313" key="9">
    <source>
        <dbReference type="Proteomes" id="UP000005204"/>
    </source>
</evidence>
<dbReference type="Gene3D" id="3.40.50.150">
    <property type="entry name" value="Vaccinia Virus protein VP39"/>
    <property type="match status" value="1"/>
</dbReference>
<protein>
    <recommendedName>
        <fullName evidence="6">RNA methyltransferase</fullName>
        <ecNumber evidence="6">2.1.1.-</ecNumber>
    </recommendedName>
</protein>
<dbReference type="PANTHER" id="PTHR12315">
    <property type="entry name" value="BICOID-INTERACTING PROTEIN RELATED"/>
    <property type="match status" value="1"/>
</dbReference>
<organism evidence="8 9">
    <name type="scientific">Bombyx mori</name>
    <name type="common">Silk moth</name>
    <dbReference type="NCBI Taxonomy" id="7091"/>
    <lineage>
        <taxon>Eukaryota</taxon>
        <taxon>Metazoa</taxon>
        <taxon>Ecdysozoa</taxon>
        <taxon>Arthropoda</taxon>
        <taxon>Hexapoda</taxon>
        <taxon>Insecta</taxon>
        <taxon>Pterygota</taxon>
        <taxon>Neoptera</taxon>
        <taxon>Endopterygota</taxon>
        <taxon>Lepidoptera</taxon>
        <taxon>Glossata</taxon>
        <taxon>Ditrysia</taxon>
        <taxon>Bombycoidea</taxon>
        <taxon>Bombycidae</taxon>
        <taxon>Bombycinae</taxon>
        <taxon>Bombyx</taxon>
    </lineage>
</organism>
<dbReference type="GO" id="GO:0008171">
    <property type="term" value="F:O-methyltransferase activity"/>
    <property type="evidence" value="ECO:0007669"/>
    <property type="project" value="UniProtKB-UniRule"/>
</dbReference>
<dbReference type="OMA" id="CIIIEPQ"/>
<dbReference type="InterPro" id="IPR024160">
    <property type="entry name" value="BIN3_SAM-bd_dom"/>
</dbReference>
<dbReference type="InterPro" id="IPR039772">
    <property type="entry name" value="Bin3-like"/>
</dbReference>
<keyword evidence="4 5" id="KW-0949">S-adenosyl-L-methionine</keyword>
<feature type="domain" description="Bin3-type SAM" evidence="7">
    <location>
        <begin position="34"/>
        <end position="239"/>
    </location>
</feature>
<accession>A0A8R1WKC0</accession>
<dbReference type="EnsemblMetazoa" id="XM_004926966.4">
    <property type="protein sequence ID" value="XP_004927023.1"/>
    <property type="gene ID" value="LOC101742888"/>
</dbReference>
<proteinExistence type="inferred from homology"/>
<comment type="similarity">
    <text evidence="1 6">Belongs to the methyltransferase superfamily.</text>
</comment>
<evidence type="ECO:0000256" key="2">
    <source>
        <dbReference type="ARBA" id="ARBA00022603"/>
    </source>
</evidence>
<dbReference type="Proteomes" id="UP000005204">
    <property type="component" value="Unassembled WGS sequence"/>
</dbReference>
<dbReference type="GO" id="GO:0032259">
    <property type="term" value="P:methylation"/>
    <property type="evidence" value="ECO:0007669"/>
    <property type="project" value="UniProtKB-KW"/>
</dbReference>